<feature type="compositionally biased region" description="Low complexity" evidence="1">
    <location>
        <begin position="161"/>
        <end position="172"/>
    </location>
</feature>
<evidence type="ECO:0000256" key="1">
    <source>
        <dbReference type="SAM" id="MobiDB-lite"/>
    </source>
</evidence>
<sequence>MLPVILAIASFLQRTNETSSFAVSGGKMIISAVRLLFLFVLIHSHANPLYKNEDNTTTYLLSANKTSLNGTSSTDSASRYPILEDTEEDIVHNIYEWKIIAIRIGIGGACGFLFVAFFAILYCCFNRGSKKNLDIKGTPTDKEEGFENDFEPDFIPAMDGSRTSSSSGSAHMSKPKSNGRRR</sequence>
<keyword evidence="2" id="KW-1133">Transmembrane helix</keyword>
<feature type="compositionally biased region" description="Basic residues" evidence="1">
    <location>
        <begin position="173"/>
        <end position="182"/>
    </location>
</feature>
<name>A0A7I4YW67_HAECO</name>
<reference evidence="4" key="1">
    <citation type="submission" date="2020-12" db="UniProtKB">
        <authorList>
            <consortium name="WormBaseParasite"/>
        </authorList>
    </citation>
    <scope>IDENTIFICATION</scope>
    <source>
        <strain evidence="4">MHco3</strain>
    </source>
</reference>
<evidence type="ECO:0000256" key="2">
    <source>
        <dbReference type="SAM" id="Phobius"/>
    </source>
</evidence>
<keyword evidence="2" id="KW-0472">Membrane</keyword>
<evidence type="ECO:0000313" key="3">
    <source>
        <dbReference type="Proteomes" id="UP000025227"/>
    </source>
</evidence>
<feature type="compositionally biased region" description="Basic and acidic residues" evidence="1">
    <location>
        <begin position="136"/>
        <end position="145"/>
    </location>
</feature>
<accession>A0A7I4YW67</accession>
<feature type="transmembrane region" description="Helical" evidence="2">
    <location>
        <begin position="21"/>
        <end position="42"/>
    </location>
</feature>
<keyword evidence="2" id="KW-0812">Transmembrane</keyword>
<evidence type="ECO:0000313" key="4">
    <source>
        <dbReference type="WBParaSite" id="HCON_00152860-00001"/>
    </source>
</evidence>
<feature type="transmembrane region" description="Helical" evidence="2">
    <location>
        <begin position="100"/>
        <end position="125"/>
    </location>
</feature>
<feature type="region of interest" description="Disordered" evidence="1">
    <location>
        <begin position="136"/>
        <end position="182"/>
    </location>
</feature>
<dbReference type="AlphaFoldDB" id="A0A7I4YW67"/>
<organism evidence="3 4">
    <name type="scientific">Haemonchus contortus</name>
    <name type="common">Barber pole worm</name>
    <dbReference type="NCBI Taxonomy" id="6289"/>
    <lineage>
        <taxon>Eukaryota</taxon>
        <taxon>Metazoa</taxon>
        <taxon>Ecdysozoa</taxon>
        <taxon>Nematoda</taxon>
        <taxon>Chromadorea</taxon>
        <taxon>Rhabditida</taxon>
        <taxon>Rhabditina</taxon>
        <taxon>Rhabditomorpha</taxon>
        <taxon>Strongyloidea</taxon>
        <taxon>Trichostrongylidae</taxon>
        <taxon>Haemonchus</taxon>
    </lineage>
</organism>
<proteinExistence type="predicted"/>
<protein>
    <submittedName>
        <fullName evidence="4">Uncharacterized protein</fullName>
    </submittedName>
</protein>
<dbReference type="Proteomes" id="UP000025227">
    <property type="component" value="Unplaced"/>
</dbReference>
<keyword evidence="3" id="KW-1185">Reference proteome</keyword>
<dbReference type="WBParaSite" id="HCON_00152860-00001">
    <property type="protein sequence ID" value="HCON_00152860-00001"/>
    <property type="gene ID" value="HCON_00152860"/>
</dbReference>